<dbReference type="EMBL" id="SSNZ01000002">
    <property type="protein sequence ID" value="THF51610.1"/>
    <property type="molecule type" value="Genomic_DNA"/>
</dbReference>
<name>A0A4V3W8K7_9FLAO</name>
<protein>
    <recommendedName>
        <fullName evidence="3">Lipopolysaccharide biosynthesis protein</fullName>
    </recommendedName>
</protein>
<comment type="caution">
    <text evidence="1">The sequence shown here is derived from an EMBL/GenBank/DDBJ whole genome shotgun (WGS) entry which is preliminary data.</text>
</comment>
<dbReference type="AlphaFoldDB" id="A0A4V3W8K7"/>
<evidence type="ECO:0000313" key="2">
    <source>
        <dbReference type="Proteomes" id="UP000307507"/>
    </source>
</evidence>
<proteinExistence type="predicted"/>
<accession>A0A4V3W8K7</accession>
<reference evidence="1 2" key="1">
    <citation type="submission" date="2019-04" db="EMBL/GenBank/DDBJ databases">
        <title>Flavobacterium sp. nov. isolated from construction timber.</title>
        <authorList>
            <person name="Lin S.-Y."/>
            <person name="Chang C.-T."/>
            <person name="Young C.-C."/>
        </authorList>
    </citation>
    <scope>NUCLEOTIDE SEQUENCE [LARGE SCALE GENOMIC DNA]</scope>
    <source>
        <strain evidence="1 2">CC-CTC003</strain>
    </source>
</reference>
<dbReference type="RefSeq" id="WP_136402594.1">
    <property type="nucleotide sequence ID" value="NZ_SSNZ01000002.1"/>
</dbReference>
<sequence>MKQKICLISFDNWHYDKYIIKLLQQKNIDAYHINLGGYKHANLASRIVNVFSKIFLGINLKTKKKQEHIISELQKNGQHDIILVINPDVIELKYHQQIKQYTKKYVAYLYDSLDRCPVDHLLNAGLFDQVFSFDEQDAKAHNFVKMNNYIYFDKQEIPTEKPKYKVTTISSFDKRFPIYNKIAYQLEQLKVPFHFIFVSRNIEYKKFKYNFKAETGAKTNGQLLFQSKKIRLKQLLKLYSEAEIILDIVQNNQTGLSFRVFEAMGMQKKLITDNKTVVNYPFYNPNNILIIDRENPVIATEFLTTDYEPVPEEIYNQYTLDNWVTTIFDLKK</sequence>
<organism evidence="1 2">
    <name type="scientific">Flavobacterium supellecticarium</name>
    <dbReference type="NCBI Taxonomy" id="2565924"/>
    <lineage>
        <taxon>Bacteria</taxon>
        <taxon>Pseudomonadati</taxon>
        <taxon>Bacteroidota</taxon>
        <taxon>Flavobacteriia</taxon>
        <taxon>Flavobacteriales</taxon>
        <taxon>Flavobacteriaceae</taxon>
        <taxon>Flavobacterium</taxon>
    </lineage>
</organism>
<keyword evidence="2" id="KW-1185">Reference proteome</keyword>
<dbReference type="OrthoDB" id="3251881at2"/>
<evidence type="ECO:0000313" key="1">
    <source>
        <dbReference type="EMBL" id="THF51610.1"/>
    </source>
</evidence>
<gene>
    <name evidence="1" type="ORF">E6C50_07550</name>
</gene>
<dbReference type="Proteomes" id="UP000307507">
    <property type="component" value="Unassembled WGS sequence"/>
</dbReference>
<evidence type="ECO:0008006" key="3">
    <source>
        <dbReference type="Google" id="ProtNLM"/>
    </source>
</evidence>